<gene>
    <name evidence="1" type="ORF">C1645_791485</name>
</gene>
<organism evidence="1 2">
    <name type="scientific">Glomus cerebriforme</name>
    <dbReference type="NCBI Taxonomy" id="658196"/>
    <lineage>
        <taxon>Eukaryota</taxon>
        <taxon>Fungi</taxon>
        <taxon>Fungi incertae sedis</taxon>
        <taxon>Mucoromycota</taxon>
        <taxon>Glomeromycotina</taxon>
        <taxon>Glomeromycetes</taxon>
        <taxon>Glomerales</taxon>
        <taxon>Glomeraceae</taxon>
        <taxon>Glomus</taxon>
    </lineage>
</organism>
<evidence type="ECO:0000313" key="2">
    <source>
        <dbReference type="Proteomes" id="UP000265703"/>
    </source>
</evidence>
<dbReference type="Proteomes" id="UP000265703">
    <property type="component" value="Unassembled WGS sequence"/>
</dbReference>
<name>A0A397SE19_9GLOM</name>
<dbReference type="EMBL" id="QKYT01000867">
    <property type="protein sequence ID" value="RIA80991.1"/>
    <property type="molecule type" value="Genomic_DNA"/>
</dbReference>
<accession>A0A397SE19</accession>
<proteinExistence type="predicted"/>
<comment type="caution">
    <text evidence="1">The sequence shown here is derived from an EMBL/GenBank/DDBJ whole genome shotgun (WGS) entry which is preliminary data.</text>
</comment>
<keyword evidence="2" id="KW-1185">Reference proteome</keyword>
<evidence type="ECO:0000313" key="1">
    <source>
        <dbReference type="EMBL" id="RIA80991.1"/>
    </source>
</evidence>
<dbReference type="AlphaFoldDB" id="A0A397SE19"/>
<protein>
    <submittedName>
        <fullName evidence="1">Uncharacterized protein</fullName>
    </submittedName>
</protein>
<reference evidence="1 2" key="1">
    <citation type="submission" date="2018-06" db="EMBL/GenBank/DDBJ databases">
        <title>Comparative genomics reveals the genomic features of Rhizophagus irregularis, R. cerebriforme, R. diaphanum and Gigaspora rosea, and their symbiotic lifestyle signature.</title>
        <authorList>
            <person name="Morin E."/>
            <person name="San Clemente H."/>
            <person name="Chen E.C.H."/>
            <person name="De La Providencia I."/>
            <person name="Hainaut M."/>
            <person name="Kuo A."/>
            <person name="Kohler A."/>
            <person name="Murat C."/>
            <person name="Tang N."/>
            <person name="Roy S."/>
            <person name="Loubradou J."/>
            <person name="Henrissat B."/>
            <person name="Grigoriev I.V."/>
            <person name="Corradi N."/>
            <person name="Roux C."/>
            <person name="Martin F.M."/>
        </authorList>
    </citation>
    <scope>NUCLEOTIDE SEQUENCE [LARGE SCALE GENOMIC DNA]</scope>
    <source>
        <strain evidence="1 2">DAOM 227022</strain>
    </source>
</reference>
<sequence>MTIMVFQTSSSVIPIPTVNIHPIDPLSNDIVILQVSDTIPPPLSKSAQKRQAALEHKCQKEAEALQRRRAFHLHIKNIKHSYNYHHPPLSLMLNASVGHSYR</sequence>